<evidence type="ECO:0000259" key="6">
    <source>
        <dbReference type="Pfam" id="PF08281"/>
    </source>
</evidence>
<dbReference type="Gene3D" id="1.10.1740.10">
    <property type="match status" value="1"/>
</dbReference>
<dbReference type="InterPro" id="IPR013324">
    <property type="entry name" value="RNA_pol_sigma_r3/r4-like"/>
</dbReference>
<dbReference type="GO" id="GO:0016987">
    <property type="term" value="F:sigma factor activity"/>
    <property type="evidence" value="ECO:0007669"/>
    <property type="project" value="UniProtKB-KW"/>
</dbReference>
<evidence type="ECO:0000313" key="7">
    <source>
        <dbReference type="EMBL" id="MBY5959374.1"/>
    </source>
</evidence>
<dbReference type="PANTHER" id="PTHR43133:SF46">
    <property type="entry name" value="RNA POLYMERASE SIGMA-70 FACTOR ECF SUBFAMILY"/>
    <property type="match status" value="1"/>
</dbReference>
<dbReference type="InterPro" id="IPR007627">
    <property type="entry name" value="RNA_pol_sigma70_r2"/>
</dbReference>
<dbReference type="Proteomes" id="UP000753961">
    <property type="component" value="Unassembled WGS sequence"/>
</dbReference>
<keyword evidence="2" id="KW-0805">Transcription regulation</keyword>
<accession>A0A953HQG9</accession>
<dbReference type="EMBL" id="JAHVHU010000014">
    <property type="protein sequence ID" value="MBY5959374.1"/>
    <property type="molecule type" value="Genomic_DNA"/>
</dbReference>
<keyword evidence="4" id="KW-0804">Transcription</keyword>
<dbReference type="SUPFAM" id="SSF88659">
    <property type="entry name" value="Sigma3 and sigma4 domains of RNA polymerase sigma factors"/>
    <property type="match status" value="1"/>
</dbReference>
<evidence type="ECO:0000259" key="5">
    <source>
        <dbReference type="Pfam" id="PF04542"/>
    </source>
</evidence>
<reference evidence="7" key="1">
    <citation type="submission" date="2021-06" db="EMBL/GenBank/DDBJ databases">
        <title>44 bacteria genomes isolated from Dapeng, Shenzhen.</title>
        <authorList>
            <person name="Zheng W."/>
            <person name="Yu S."/>
            <person name="Huang Y."/>
        </authorList>
    </citation>
    <scope>NUCLEOTIDE SEQUENCE</scope>
    <source>
        <strain evidence="7">DP5N28-2</strain>
    </source>
</reference>
<evidence type="ECO:0000256" key="4">
    <source>
        <dbReference type="ARBA" id="ARBA00023163"/>
    </source>
</evidence>
<dbReference type="Gene3D" id="1.10.10.10">
    <property type="entry name" value="Winged helix-like DNA-binding domain superfamily/Winged helix DNA-binding domain"/>
    <property type="match status" value="1"/>
</dbReference>
<feature type="domain" description="RNA polymerase sigma-70 region 2" evidence="5">
    <location>
        <begin position="4"/>
        <end position="69"/>
    </location>
</feature>
<dbReference type="PANTHER" id="PTHR43133">
    <property type="entry name" value="RNA POLYMERASE ECF-TYPE SIGMA FACTO"/>
    <property type="match status" value="1"/>
</dbReference>
<dbReference type="NCBIfam" id="TIGR02985">
    <property type="entry name" value="Sig70_bacteroi1"/>
    <property type="match status" value="1"/>
</dbReference>
<comment type="similarity">
    <text evidence="1">Belongs to the sigma-70 factor family. ECF subfamily.</text>
</comment>
<protein>
    <submittedName>
        <fullName evidence="7">RNA polymerase sigma-70 factor</fullName>
    </submittedName>
</protein>
<dbReference type="InterPro" id="IPR013249">
    <property type="entry name" value="RNA_pol_sigma70_r4_t2"/>
</dbReference>
<dbReference type="InterPro" id="IPR013325">
    <property type="entry name" value="RNA_pol_sigma_r2"/>
</dbReference>
<dbReference type="InterPro" id="IPR036388">
    <property type="entry name" value="WH-like_DNA-bd_sf"/>
</dbReference>
<dbReference type="Pfam" id="PF08281">
    <property type="entry name" value="Sigma70_r4_2"/>
    <property type="match status" value="1"/>
</dbReference>
<evidence type="ECO:0000256" key="1">
    <source>
        <dbReference type="ARBA" id="ARBA00010641"/>
    </source>
</evidence>
<name>A0A953HQG9_9BACT</name>
<keyword evidence="8" id="KW-1185">Reference proteome</keyword>
<sequence>MNKIYESYRDFIYQFFLKHVKVPALAEDLTQDVFVKFWQKKDTFENIDNLDAWLYTLARNHLTDHYRKLATEKKYQETVWYHMERQSNSVLLDIYKEELENEIEELLNSLSPRQKEVYILSRKNGLSLEEIAVKLKISPNTAKNHLVQALKVVRQGLENHYTCFFVLLMIFLGLG</sequence>
<dbReference type="InterPro" id="IPR014327">
    <property type="entry name" value="RNA_pol_sigma70_bacteroid"/>
</dbReference>
<dbReference type="InterPro" id="IPR039425">
    <property type="entry name" value="RNA_pol_sigma-70-like"/>
</dbReference>
<dbReference type="InterPro" id="IPR014284">
    <property type="entry name" value="RNA_pol_sigma-70_dom"/>
</dbReference>
<evidence type="ECO:0000256" key="3">
    <source>
        <dbReference type="ARBA" id="ARBA00023082"/>
    </source>
</evidence>
<keyword evidence="3" id="KW-0731">Sigma factor</keyword>
<dbReference type="Pfam" id="PF04542">
    <property type="entry name" value="Sigma70_r2"/>
    <property type="match status" value="1"/>
</dbReference>
<feature type="domain" description="RNA polymerase sigma factor 70 region 4 type 2" evidence="6">
    <location>
        <begin position="101"/>
        <end position="151"/>
    </location>
</feature>
<organism evidence="7 8">
    <name type="scientific">Membranihabitans marinus</name>
    <dbReference type="NCBI Taxonomy" id="1227546"/>
    <lineage>
        <taxon>Bacteria</taxon>
        <taxon>Pseudomonadati</taxon>
        <taxon>Bacteroidota</taxon>
        <taxon>Saprospiria</taxon>
        <taxon>Saprospirales</taxon>
        <taxon>Saprospiraceae</taxon>
        <taxon>Membranihabitans</taxon>
    </lineage>
</organism>
<dbReference type="NCBIfam" id="TIGR02937">
    <property type="entry name" value="sigma70-ECF"/>
    <property type="match status" value="1"/>
</dbReference>
<dbReference type="GO" id="GO:0006352">
    <property type="term" value="P:DNA-templated transcription initiation"/>
    <property type="evidence" value="ECO:0007669"/>
    <property type="project" value="InterPro"/>
</dbReference>
<proteinExistence type="inferred from homology"/>
<evidence type="ECO:0000313" key="8">
    <source>
        <dbReference type="Proteomes" id="UP000753961"/>
    </source>
</evidence>
<dbReference type="GO" id="GO:0003677">
    <property type="term" value="F:DNA binding"/>
    <property type="evidence" value="ECO:0007669"/>
    <property type="project" value="InterPro"/>
</dbReference>
<dbReference type="RefSeq" id="WP_222580912.1">
    <property type="nucleotide sequence ID" value="NZ_JAHVHU010000014.1"/>
</dbReference>
<dbReference type="SUPFAM" id="SSF88946">
    <property type="entry name" value="Sigma2 domain of RNA polymerase sigma factors"/>
    <property type="match status" value="1"/>
</dbReference>
<dbReference type="AlphaFoldDB" id="A0A953HQG9"/>
<gene>
    <name evidence="7" type="ORF">KUV50_14585</name>
</gene>
<comment type="caution">
    <text evidence="7">The sequence shown here is derived from an EMBL/GenBank/DDBJ whole genome shotgun (WGS) entry which is preliminary data.</text>
</comment>
<evidence type="ECO:0000256" key="2">
    <source>
        <dbReference type="ARBA" id="ARBA00023015"/>
    </source>
</evidence>